<dbReference type="Proteomes" id="UP000095280">
    <property type="component" value="Unplaced"/>
</dbReference>
<dbReference type="AlphaFoldDB" id="A0A1I8FQ16"/>
<evidence type="ECO:0000313" key="2">
    <source>
        <dbReference type="WBParaSite" id="maker-unitig_42086-snap-gene-0.2-mRNA-1"/>
    </source>
</evidence>
<organism evidence="1 2">
    <name type="scientific">Macrostomum lignano</name>
    <dbReference type="NCBI Taxonomy" id="282301"/>
    <lineage>
        <taxon>Eukaryota</taxon>
        <taxon>Metazoa</taxon>
        <taxon>Spiralia</taxon>
        <taxon>Lophotrochozoa</taxon>
        <taxon>Platyhelminthes</taxon>
        <taxon>Rhabditophora</taxon>
        <taxon>Macrostomorpha</taxon>
        <taxon>Macrostomida</taxon>
        <taxon>Macrostomidae</taxon>
        <taxon>Macrostomum</taxon>
    </lineage>
</organism>
<proteinExistence type="predicted"/>
<accession>A0A1I8FQ16</accession>
<reference evidence="2" key="1">
    <citation type="submission" date="2016-11" db="UniProtKB">
        <authorList>
            <consortium name="WormBaseParasite"/>
        </authorList>
    </citation>
    <scope>IDENTIFICATION</scope>
</reference>
<name>A0A1I8FQ16_9PLAT</name>
<dbReference type="WBParaSite" id="maker-unitig_42086-snap-gene-0.2-mRNA-1">
    <property type="protein sequence ID" value="maker-unitig_42086-snap-gene-0.2-mRNA-1"/>
    <property type="gene ID" value="maker-unitig_42086-snap-gene-0.2"/>
</dbReference>
<evidence type="ECO:0000313" key="1">
    <source>
        <dbReference type="Proteomes" id="UP000095280"/>
    </source>
</evidence>
<protein>
    <submittedName>
        <fullName evidence="2">Uncharacterized protein</fullName>
    </submittedName>
</protein>
<keyword evidence="1" id="KW-1185">Reference proteome</keyword>
<sequence>MVHKNPTRPRAHNSGLPDEVPVTLRSSIATSTAKKATMMKCVLIACLALASFNLLKMRWTSMSEGCRRTAALPRCDAARLALCPCDSEPLHPDCRLFLASLAAMSSPMPLASNSFESNACNNLVDGTLSARSLERRLIEGSVRGGPAWLIRVV</sequence>